<reference evidence="6 7" key="1">
    <citation type="submission" date="2015-07" db="EMBL/GenBank/DDBJ databases">
        <title>The genome of the fungus Escovopsis weberi, a specialized disease agent of ant agriculture.</title>
        <authorList>
            <person name="de Man T.J."/>
            <person name="Stajich J.E."/>
            <person name="Kubicek C.P."/>
            <person name="Chenthamara K."/>
            <person name="Atanasova L."/>
            <person name="Druzhinina I.S."/>
            <person name="Birnbaum S."/>
            <person name="Barribeau S.M."/>
            <person name="Teiling C."/>
            <person name="Suen G."/>
            <person name="Currie C."/>
            <person name="Gerardo N.M."/>
        </authorList>
    </citation>
    <scope>NUCLEOTIDE SEQUENCE [LARGE SCALE GENOMIC DNA]</scope>
</reference>
<keyword evidence="2" id="KW-0812">Transmembrane</keyword>
<evidence type="ECO:0000313" key="7">
    <source>
        <dbReference type="Proteomes" id="UP000053831"/>
    </source>
</evidence>
<comment type="caution">
    <text evidence="6">The sequence shown here is derived from an EMBL/GenBank/DDBJ whole genome shotgun (WGS) entry which is preliminary data.</text>
</comment>
<evidence type="ECO:0000256" key="3">
    <source>
        <dbReference type="ARBA" id="ARBA00022989"/>
    </source>
</evidence>
<dbReference type="OrthoDB" id="342281at2759"/>
<dbReference type="GO" id="GO:0043495">
    <property type="term" value="F:protein-membrane adaptor activity"/>
    <property type="evidence" value="ECO:0007669"/>
    <property type="project" value="TreeGrafter"/>
</dbReference>
<dbReference type="STRING" id="150374.A0A0M9VVE8"/>
<dbReference type="PROSITE" id="PS51469">
    <property type="entry name" value="SUN"/>
    <property type="match status" value="1"/>
</dbReference>
<keyword evidence="7" id="KW-1185">Reference proteome</keyword>
<dbReference type="AlphaFoldDB" id="A0A0M9VVE8"/>
<dbReference type="Gene3D" id="2.60.120.260">
    <property type="entry name" value="Galactose-binding domain-like"/>
    <property type="match status" value="1"/>
</dbReference>
<keyword evidence="4" id="KW-0472">Membrane</keyword>
<gene>
    <name evidence="6" type="ORF">ESCO_004022</name>
</gene>
<evidence type="ECO:0000259" key="5">
    <source>
        <dbReference type="PROSITE" id="PS51469"/>
    </source>
</evidence>
<dbReference type="Proteomes" id="UP000053831">
    <property type="component" value="Unassembled WGS sequence"/>
</dbReference>
<dbReference type="PANTHER" id="PTHR12911:SF8">
    <property type="entry name" value="KLAROID PROTEIN-RELATED"/>
    <property type="match status" value="1"/>
</dbReference>
<evidence type="ECO:0000256" key="2">
    <source>
        <dbReference type="ARBA" id="ARBA00022692"/>
    </source>
</evidence>
<dbReference type="EMBL" id="LGSR01000013">
    <property type="protein sequence ID" value="KOS20915.1"/>
    <property type="molecule type" value="Genomic_DNA"/>
</dbReference>
<name>A0A0M9VVE8_ESCWE</name>
<dbReference type="InterPro" id="IPR012919">
    <property type="entry name" value="SUN_dom"/>
</dbReference>
<comment type="subcellular location">
    <subcellularLocation>
        <location evidence="1">Membrane</location>
    </subcellularLocation>
</comment>
<proteinExistence type="predicted"/>
<keyword evidence="3" id="KW-1133">Transmembrane helix</keyword>
<protein>
    <submittedName>
        <fullName evidence="6">SUN domain-containing protein 2</fullName>
    </submittedName>
</protein>
<evidence type="ECO:0000256" key="1">
    <source>
        <dbReference type="ARBA" id="ARBA00004370"/>
    </source>
</evidence>
<evidence type="ECO:0000313" key="6">
    <source>
        <dbReference type="EMBL" id="KOS20915.1"/>
    </source>
</evidence>
<evidence type="ECO:0000256" key="4">
    <source>
        <dbReference type="ARBA" id="ARBA00023136"/>
    </source>
</evidence>
<organism evidence="6 7">
    <name type="scientific">Escovopsis weberi</name>
    <dbReference type="NCBI Taxonomy" id="150374"/>
    <lineage>
        <taxon>Eukaryota</taxon>
        <taxon>Fungi</taxon>
        <taxon>Dikarya</taxon>
        <taxon>Ascomycota</taxon>
        <taxon>Pezizomycotina</taxon>
        <taxon>Sordariomycetes</taxon>
        <taxon>Hypocreomycetidae</taxon>
        <taxon>Hypocreales</taxon>
        <taxon>Hypocreaceae</taxon>
        <taxon>Escovopsis</taxon>
    </lineage>
</organism>
<dbReference type="PANTHER" id="PTHR12911">
    <property type="entry name" value="SAD1/UNC-84-LIKE PROTEIN-RELATED"/>
    <property type="match status" value="1"/>
</dbReference>
<feature type="domain" description="SUN" evidence="5">
    <location>
        <begin position="258"/>
        <end position="457"/>
    </location>
</feature>
<accession>A0A0M9VVE8</accession>
<dbReference type="InterPro" id="IPR045119">
    <property type="entry name" value="SUN1-5"/>
</dbReference>
<dbReference type="GO" id="GO:0034993">
    <property type="term" value="C:meiotic nuclear membrane microtubule tethering complex"/>
    <property type="evidence" value="ECO:0007669"/>
    <property type="project" value="TreeGrafter"/>
</dbReference>
<sequence length="483" mass="54362">MHEASIKKLELVVPKLVHMTLKNGKPVVAPEFWHAIRDLIHQDDNFLSLRKAGNDEYDFANEKQWRSIVSRLNNDPAFASRLNASIGRIEGNVADNITKKLPAFWDSWVANNENKISRMVGTAVDKIALPKTPKDIERRISELVKRRMNADTGVGVVVTRDEFLRHLENEFAAHRTEIRAEISELQPKLEQMVQDSIALTREDLPDGMARAEVEKLVQTLVSKSIADMNLEALARGRIHAHWDKDLRNQVNYFGVGAGAVINAKFTSQTYKPGPDDINRKGLLADDPLLPIDALMPWLDDGHCWCGARGPNRRGNPHDVSLAVMLGHSIIPQQVVMEHIIPLATTDAGARPKDVEVYASIDDPEVRSRVQDFAEAHFPDDKNDWQYTPTNLPPYFVKIGQFVYEGAELHDGVHVHHLSTELLALGAETDQVVIRATSNYGAKKHTCFYRVRLFGQRIEGPPAEETSETSETSGLFGGRWKFWK</sequence>